<dbReference type="Pfam" id="PF00582">
    <property type="entry name" value="Usp"/>
    <property type="match status" value="1"/>
</dbReference>
<dbReference type="InterPro" id="IPR006016">
    <property type="entry name" value="UspA"/>
</dbReference>
<evidence type="ECO:0000259" key="1">
    <source>
        <dbReference type="Pfam" id="PF00582"/>
    </source>
</evidence>
<proteinExistence type="predicted"/>
<dbReference type="EMBL" id="JBEPFB010000005">
    <property type="protein sequence ID" value="MER7373755.1"/>
    <property type="molecule type" value="Genomic_DNA"/>
</dbReference>
<comment type="caution">
    <text evidence="2">The sequence shown here is derived from an EMBL/GenBank/DDBJ whole genome shotgun (WGS) entry which is preliminary data.</text>
</comment>
<organism evidence="2 3">
    <name type="scientific">Streptomyces lanatus</name>
    <dbReference type="NCBI Taxonomy" id="66900"/>
    <lineage>
        <taxon>Bacteria</taxon>
        <taxon>Bacillati</taxon>
        <taxon>Actinomycetota</taxon>
        <taxon>Actinomycetes</taxon>
        <taxon>Kitasatosporales</taxon>
        <taxon>Streptomycetaceae</taxon>
        <taxon>Streptomyces</taxon>
    </lineage>
</organism>
<reference evidence="2 3" key="1">
    <citation type="submission" date="2024-06" db="EMBL/GenBank/DDBJ databases">
        <title>The Natural Products Discovery Center: Release of the First 8490 Sequenced Strains for Exploring Actinobacteria Biosynthetic Diversity.</title>
        <authorList>
            <person name="Kalkreuter E."/>
            <person name="Kautsar S.A."/>
            <person name="Yang D."/>
            <person name="Bader C.D."/>
            <person name="Teijaro C.N."/>
            <person name="Fluegel L."/>
            <person name="Davis C.M."/>
            <person name="Simpson J.R."/>
            <person name="Lauterbach L."/>
            <person name="Steele A.D."/>
            <person name="Gui C."/>
            <person name="Meng S."/>
            <person name="Li G."/>
            <person name="Viehrig K."/>
            <person name="Ye F."/>
            <person name="Su P."/>
            <person name="Kiefer A.F."/>
            <person name="Nichols A."/>
            <person name="Cepeda A.J."/>
            <person name="Yan W."/>
            <person name="Fan B."/>
            <person name="Jiang Y."/>
            <person name="Adhikari A."/>
            <person name="Zheng C.-J."/>
            <person name="Schuster L."/>
            <person name="Cowan T.M."/>
            <person name="Smanski M.J."/>
            <person name="Chevrette M.G."/>
            <person name="De Carvalho L.P.S."/>
            <person name="Shen B."/>
        </authorList>
    </citation>
    <scope>NUCLEOTIDE SEQUENCE [LARGE SCALE GENOMIC DNA]</scope>
    <source>
        <strain evidence="2 3">NPDC000155</strain>
    </source>
</reference>
<feature type="domain" description="UspA" evidence="1">
    <location>
        <begin position="7"/>
        <end position="30"/>
    </location>
</feature>
<evidence type="ECO:0000313" key="3">
    <source>
        <dbReference type="Proteomes" id="UP001486207"/>
    </source>
</evidence>
<evidence type="ECO:0000313" key="2">
    <source>
        <dbReference type="EMBL" id="MER7373755.1"/>
    </source>
</evidence>
<sequence>MTDMPTVVGVDGSEPSLRAVDWAADEAASPKWT</sequence>
<protein>
    <submittedName>
        <fullName evidence="2">Universal stress protein</fullName>
    </submittedName>
</protein>
<dbReference type="Gene3D" id="3.40.50.620">
    <property type="entry name" value="HUPs"/>
    <property type="match status" value="1"/>
</dbReference>
<accession>A0ABV1XQK0</accession>
<keyword evidence="3" id="KW-1185">Reference proteome</keyword>
<dbReference type="Proteomes" id="UP001486207">
    <property type="component" value="Unassembled WGS sequence"/>
</dbReference>
<dbReference type="InterPro" id="IPR014729">
    <property type="entry name" value="Rossmann-like_a/b/a_fold"/>
</dbReference>
<name>A0ABV1XQK0_9ACTN</name>
<gene>
    <name evidence="2" type="ORF">ABT384_13980</name>
</gene>